<gene>
    <name evidence="1" type="ORF">NDM98_01450</name>
</gene>
<sequence>MFSLLTAAIAPAIGLLTYFYLKTDYRRKLHGTIIRTFLIGILLFFL</sequence>
<name>A0ABT0XEI8_9BACI</name>
<dbReference type="EMBL" id="JAMQJY010000001">
    <property type="protein sequence ID" value="MCM2674314.1"/>
    <property type="molecule type" value="Genomic_DNA"/>
</dbReference>
<keyword evidence="2" id="KW-1185">Reference proteome</keyword>
<dbReference type="RefSeq" id="WP_251603760.1">
    <property type="nucleotide sequence ID" value="NZ_JAMQJY010000001.1"/>
</dbReference>
<evidence type="ECO:0000313" key="1">
    <source>
        <dbReference type="EMBL" id="MCM2674314.1"/>
    </source>
</evidence>
<protein>
    <submittedName>
        <fullName evidence="1">Uncharacterized protein</fullName>
    </submittedName>
</protein>
<dbReference type="Proteomes" id="UP001203665">
    <property type="component" value="Unassembled WGS sequence"/>
</dbReference>
<proteinExistence type="predicted"/>
<reference evidence="1" key="1">
    <citation type="submission" date="2022-06" db="EMBL/GenBank/DDBJ databases">
        <title>Alkalicoccobacillus porphyridii sp. nov., isolated from a marine red alga, Porphyridium purpureum and reclassification of Shouchella plakortidis and Shouchella gibsonii as Alkalicoccobacillus plakortidis comb. nov. and Alkalicoccobacillus gibsonii comb. nov.</title>
        <authorList>
            <person name="Kim K.H."/>
            <person name="Lee J.K."/>
            <person name="Han D.M."/>
            <person name="Baek J.H."/>
            <person name="Jeon C.O."/>
        </authorList>
    </citation>
    <scope>NUCLEOTIDE SEQUENCE</scope>
    <source>
        <strain evidence="1">DSM 19153</strain>
    </source>
</reference>
<evidence type="ECO:0000313" key="2">
    <source>
        <dbReference type="Proteomes" id="UP001203665"/>
    </source>
</evidence>
<organism evidence="1 2">
    <name type="scientific">Alkalicoccobacillus plakortidis</name>
    <dbReference type="NCBI Taxonomy" id="444060"/>
    <lineage>
        <taxon>Bacteria</taxon>
        <taxon>Bacillati</taxon>
        <taxon>Bacillota</taxon>
        <taxon>Bacilli</taxon>
        <taxon>Bacillales</taxon>
        <taxon>Bacillaceae</taxon>
        <taxon>Alkalicoccobacillus</taxon>
    </lineage>
</organism>
<comment type="caution">
    <text evidence="1">The sequence shown here is derived from an EMBL/GenBank/DDBJ whole genome shotgun (WGS) entry which is preliminary data.</text>
</comment>
<accession>A0ABT0XEI8</accession>